<dbReference type="PATRIC" id="fig|1401685.3.peg.194"/>
<dbReference type="GO" id="GO:0016020">
    <property type="term" value="C:membrane"/>
    <property type="evidence" value="ECO:0007669"/>
    <property type="project" value="UniProtKB-SubCell"/>
</dbReference>
<reference evidence="9 10" key="1">
    <citation type="journal article" date="2013" name="PLoS ONE">
        <title>Bacterial endosymbiosis in a chordate host: long-term co-evolution and conservation of secondary metabolism.</title>
        <authorList>
            <person name="Kwan J.C."/>
            <person name="Schmidt E.W."/>
        </authorList>
    </citation>
    <scope>NUCLEOTIDE SEQUENCE [LARGE SCALE GENOMIC DNA]</scope>
    <source>
        <strain evidence="10">L6</strain>
    </source>
</reference>
<keyword evidence="10" id="KW-1185">Reference proteome</keyword>
<evidence type="ECO:0000259" key="8">
    <source>
        <dbReference type="Pfam" id="PF00361"/>
    </source>
</evidence>
<dbReference type="NCBIfam" id="TIGR01972">
    <property type="entry name" value="NDH_I_M"/>
    <property type="match status" value="1"/>
</dbReference>
<feature type="transmembrane region" description="Helical" evidence="7">
    <location>
        <begin position="73"/>
        <end position="93"/>
    </location>
</feature>
<name>W2V2X1_9RICK</name>
<dbReference type="EMBL" id="AXCJ01000001">
    <property type="protein sequence ID" value="ETO91788.1"/>
    <property type="molecule type" value="Genomic_DNA"/>
</dbReference>
<evidence type="ECO:0000256" key="7">
    <source>
        <dbReference type="SAM" id="Phobius"/>
    </source>
</evidence>
<sequence length="424" mass="47336">MLYCQYNDPFLHYYFIDKRLFNANSISMIFVLLTSFLSLLCLLYSRQYSEVFSICFLLLNLDLVLFFTTDHLLLFYIFLEFSLIPVFFIIGIWGSEGKIYSSFKFILYTVVGSISFLVAIIYTYNETNTLVISDLSVILTTNLDIGIQKLLWLAFFISFAVKIPMIPFHTWLPFAHVQAPASGSAMLAGILIKMGGYGMLKILLPVFPNVSVCFSDYVIIMSVVAVIFASCVAFVQDDIKKVIAYSSVAHMGLVTGGMFSLNTTAINAAVFQMISHGLISSGLFFCIGMLYDRSHTREIKKYSGLAVSMPVFSTFFIILSMSSLGLPGTSGFIGEMFSIVGIIENNIFYGSLSATSVVLTAGYMIWLSKQIIWGSDNGFITNDISRKEIFILVSLVIPVIFLGIYPQIVFSLVKNHAMSLLLVR</sequence>
<keyword evidence="5 7" id="KW-0472">Membrane</keyword>
<feature type="transmembrane region" description="Helical" evidence="7">
    <location>
        <begin position="184"/>
        <end position="205"/>
    </location>
</feature>
<dbReference type="GO" id="GO:0008137">
    <property type="term" value="F:NADH dehydrogenase (ubiquinone) activity"/>
    <property type="evidence" value="ECO:0007669"/>
    <property type="project" value="InterPro"/>
</dbReference>
<feature type="transmembrane region" description="Helical" evidence="7">
    <location>
        <begin position="51"/>
        <end position="67"/>
    </location>
</feature>
<proteinExistence type="inferred from homology"/>
<organism evidence="9 10">
    <name type="scientific">Candidatus Xenolissoclinum pacificiensis L6</name>
    <dbReference type="NCBI Taxonomy" id="1401685"/>
    <lineage>
        <taxon>Bacteria</taxon>
        <taxon>Pseudomonadati</taxon>
        <taxon>Pseudomonadota</taxon>
        <taxon>Alphaproteobacteria</taxon>
        <taxon>Rickettsiales</taxon>
        <taxon>Anaplasmataceae</taxon>
        <taxon>Candidatus Xenolissoclinum</taxon>
    </lineage>
</organism>
<dbReference type="Pfam" id="PF00361">
    <property type="entry name" value="Proton_antipo_M"/>
    <property type="match status" value="1"/>
</dbReference>
<comment type="similarity">
    <text evidence="2">Belongs to the complex I subunit 4 family.</text>
</comment>
<protein>
    <submittedName>
        <fullName evidence="9">NADH-quinone oxidoreductase chain M</fullName>
    </submittedName>
</protein>
<dbReference type="InterPro" id="IPR003918">
    <property type="entry name" value="NADH_UbQ_OxRdtase"/>
</dbReference>
<dbReference type="GO" id="GO:0048039">
    <property type="term" value="F:ubiquinone binding"/>
    <property type="evidence" value="ECO:0007669"/>
    <property type="project" value="TreeGrafter"/>
</dbReference>
<feature type="transmembrane region" description="Helical" evidence="7">
    <location>
        <begin position="273"/>
        <end position="291"/>
    </location>
</feature>
<evidence type="ECO:0000256" key="6">
    <source>
        <dbReference type="RuleBase" id="RU000320"/>
    </source>
</evidence>
<dbReference type="STRING" id="1401685.P857_963"/>
<feature type="transmembrane region" description="Helical" evidence="7">
    <location>
        <begin position="217"/>
        <end position="235"/>
    </location>
</feature>
<gene>
    <name evidence="9" type="primary">nuoM</name>
    <name evidence="9" type="ORF">P857_963</name>
</gene>
<keyword evidence="4 7" id="KW-1133">Transmembrane helix</keyword>
<dbReference type="GO" id="GO:0042773">
    <property type="term" value="P:ATP synthesis coupled electron transport"/>
    <property type="evidence" value="ECO:0007669"/>
    <property type="project" value="InterPro"/>
</dbReference>
<dbReference type="PANTHER" id="PTHR43507">
    <property type="entry name" value="NADH-UBIQUINONE OXIDOREDUCTASE CHAIN 4"/>
    <property type="match status" value="1"/>
</dbReference>
<evidence type="ECO:0000256" key="1">
    <source>
        <dbReference type="ARBA" id="ARBA00004127"/>
    </source>
</evidence>
<evidence type="ECO:0000256" key="2">
    <source>
        <dbReference type="ARBA" id="ARBA00009025"/>
    </source>
</evidence>
<feature type="transmembrane region" description="Helical" evidence="7">
    <location>
        <begin position="242"/>
        <end position="261"/>
    </location>
</feature>
<evidence type="ECO:0000313" key="9">
    <source>
        <dbReference type="EMBL" id="ETO91788.1"/>
    </source>
</evidence>
<dbReference type="InterPro" id="IPR001750">
    <property type="entry name" value="ND/Mrp_TM"/>
</dbReference>
<feature type="transmembrane region" description="Helical" evidence="7">
    <location>
        <begin position="105"/>
        <end position="124"/>
    </location>
</feature>
<feature type="transmembrane region" description="Helical" evidence="7">
    <location>
        <begin position="20"/>
        <end position="44"/>
    </location>
</feature>
<dbReference type="InterPro" id="IPR010227">
    <property type="entry name" value="NADH_Q_OxRdtase_chainM/4"/>
</dbReference>
<dbReference type="PANTHER" id="PTHR43507:SF21">
    <property type="entry name" value="NAD(P)H-QUINONE OXIDOREDUCTASE CHAIN 4, CHLOROPLASTIC"/>
    <property type="match status" value="1"/>
</dbReference>
<feature type="transmembrane region" description="Helical" evidence="7">
    <location>
        <begin position="389"/>
        <end position="413"/>
    </location>
</feature>
<evidence type="ECO:0000256" key="5">
    <source>
        <dbReference type="ARBA" id="ARBA00023136"/>
    </source>
</evidence>
<evidence type="ECO:0000256" key="3">
    <source>
        <dbReference type="ARBA" id="ARBA00022692"/>
    </source>
</evidence>
<dbReference type="GO" id="GO:0012505">
    <property type="term" value="C:endomembrane system"/>
    <property type="evidence" value="ECO:0007669"/>
    <property type="project" value="UniProtKB-SubCell"/>
</dbReference>
<accession>W2V2X1</accession>
<comment type="caution">
    <text evidence="9">The sequence shown here is derived from an EMBL/GenBank/DDBJ whole genome shotgun (WGS) entry which is preliminary data.</text>
</comment>
<keyword evidence="3 6" id="KW-0812">Transmembrane</keyword>
<feature type="transmembrane region" description="Helical" evidence="7">
    <location>
        <begin position="347"/>
        <end position="368"/>
    </location>
</feature>
<dbReference type="GO" id="GO:0015990">
    <property type="term" value="P:electron transport coupled proton transport"/>
    <property type="evidence" value="ECO:0007669"/>
    <property type="project" value="TreeGrafter"/>
</dbReference>
<dbReference type="GO" id="GO:0003954">
    <property type="term" value="F:NADH dehydrogenase activity"/>
    <property type="evidence" value="ECO:0007669"/>
    <property type="project" value="TreeGrafter"/>
</dbReference>
<dbReference type="AlphaFoldDB" id="W2V2X1"/>
<feature type="domain" description="NADH:quinone oxidoreductase/Mrp antiporter transmembrane" evidence="8">
    <location>
        <begin position="70"/>
        <end position="359"/>
    </location>
</feature>
<dbReference type="PRINTS" id="PR01437">
    <property type="entry name" value="NUOXDRDTASE4"/>
</dbReference>
<dbReference type="Proteomes" id="UP000018951">
    <property type="component" value="Unassembled WGS sequence"/>
</dbReference>
<feature type="transmembrane region" description="Helical" evidence="7">
    <location>
        <begin position="150"/>
        <end position="172"/>
    </location>
</feature>
<comment type="subcellular location">
    <subcellularLocation>
        <location evidence="1">Endomembrane system</location>
        <topology evidence="1">Multi-pass membrane protein</topology>
    </subcellularLocation>
    <subcellularLocation>
        <location evidence="6">Membrane</location>
        <topology evidence="6">Multi-pass membrane protein</topology>
    </subcellularLocation>
</comment>
<feature type="transmembrane region" description="Helical" evidence="7">
    <location>
        <begin position="303"/>
        <end position="327"/>
    </location>
</feature>
<evidence type="ECO:0000256" key="4">
    <source>
        <dbReference type="ARBA" id="ARBA00022989"/>
    </source>
</evidence>
<evidence type="ECO:0000313" key="10">
    <source>
        <dbReference type="Proteomes" id="UP000018951"/>
    </source>
</evidence>